<evidence type="ECO:0008006" key="4">
    <source>
        <dbReference type="Google" id="ProtNLM"/>
    </source>
</evidence>
<evidence type="ECO:0000313" key="3">
    <source>
        <dbReference type="Proteomes" id="UP000831782"/>
    </source>
</evidence>
<accession>A0ABY4EUC6</accession>
<keyword evidence="1" id="KW-1133">Transmembrane helix</keyword>
<dbReference type="EMBL" id="CP095072">
    <property type="protein sequence ID" value="UOQ48022.1"/>
    <property type="molecule type" value="Genomic_DNA"/>
</dbReference>
<keyword evidence="1" id="KW-0472">Membrane</keyword>
<keyword evidence="1" id="KW-0812">Transmembrane</keyword>
<gene>
    <name evidence="2" type="ORF">MUN88_18510</name>
</gene>
<dbReference type="RefSeq" id="WP_244717937.1">
    <property type="nucleotide sequence ID" value="NZ_CP095072.1"/>
</dbReference>
<name>A0ABY4EUC6_9BACI</name>
<feature type="transmembrane region" description="Helical" evidence="1">
    <location>
        <begin position="24"/>
        <end position="41"/>
    </location>
</feature>
<feature type="transmembrane region" description="Helical" evidence="1">
    <location>
        <begin position="53"/>
        <end position="75"/>
    </location>
</feature>
<sequence length="103" mass="12029">MLKELWNKIVSGSDYILLTMQAEARFVVYVVIGLIALYFLLKPFVRFVMALEWNAFITYLFVILLMCLIMTRFTAANDWKYFLYAVAIFSIVLSVKRAISIIK</sequence>
<evidence type="ECO:0000256" key="1">
    <source>
        <dbReference type="SAM" id="Phobius"/>
    </source>
</evidence>
<proteinExistence type="predicted"/>
<reference evidence="2 3" key="1">
    <citation type="submission" date="2022-04" db="EMBL/GenBank/DDBJ databases">
        <title>Gracilibacillus sp. isolated from saltern.</title>
        <authorList>
            <person name="Won M."/>
            <person name="Lee C.-M."/>
            <person name="Woen H.-Y."/>
            <person name="Kwon S.-W."/>
        </authorList>
    </citation>
    <scope>NUCLEOTIDE SEQUENCE [LARGE SCALE GENOMIC DNA]</scope>
    <source>
        <strain evidence="2 3">SSWR10-1</strain>
    </source>
</reference>
<dbReference type="Proteomes" id="UP000831782">
    <property type="component" value="Chromosome"/>
</dbReference>
<keyword evidence="3" id="KW-1185">Reference proteome</keyword>
<organism evidence="2 3">
    <name type="scientific">Gracilibacillus caseinilyticus</name>
    <dbReference type="NCBI Taxonomy" id="2932256"/>
    <lineage>
        <taxon>Bacteria</taxon>
        <taxon>Bacillati</taxon>
        <taxon>Bacillota</taxon>
        <taxon>Bacilli</taxon>
        <taxon>Bacillales</taxon>
        <taxon>Bacillaceae</taxon>
        <taxon>Gracilibacillus</taxon>
    </lineage>
</organism>
<evidence type="ECO:0000313" key="2">
    <source>
        <dbReference type="EMBL" id="UOQ48022.1"/>
    </source>
</evidence>
<protein>
    <recommendedName>
        <fullName evidence="4">YlaH-like protein</fullName>
    </recommendedName>
</protein>
<feature type="transmembrane region" description="Helical" evidence="1">
    <location>
        <begin position="81"/>
        <end position="99"/>
    </location>
</feature>